<organism evidence="1">
    <name type="scientific">viral metagenome</name>
    <dbReference type="NCBI Taxonomy" id="1070528"/>
    <lineage>
        <taxon>unclassified sequences</taxon>
        <taxon>metagenomes</taxon>
        <taxon>organismal metagenomes</taxon>
    </lineage>
</organism>
<sequence length="224" mass="25310">MTKCQAFWRIIGLFKEGKMHVKLPDGKKITGFKGFKEWCGGKSYSQAMREWNTFETLELLGKKLGIEPCTVLSALNLTTKSLEPLIALRKVTTLRNASRKGKGALAGTQSVPSDIQGKAIDKIIPRLLTKKMKSQEIREAIQEFKPTRERYEKTIKEKEKPVQIQEAEGKFDSKSLLNSSLEILGILNLYIEAGRCILPEPYSEIVLNIKDQISKLLDLLEEAK</sequence>
<evidence type="ECO:0000313" key="2">
    <source>
        <dbReference type="EMBL" id="QJI00713.1"/>
    </source>
</evidence>
<gene>
    <name evidence="1" type="ORF">TM448A01781_0003</name>
    <name evidence="2" type="ORF">TM448B02092_0009</name>
</gene>
<dbReference type="EMBL" id="MT144197">
    <property type="protein sequence ID" value="QJA50460.1"/>
    <property type="molecule type" value="Genomic_DNA"/>
</dbReference>
<accession>A0A6H1ZTD1</accession>
<proteinExistence type="predicted"/>
<dbReference type="AlphaFoldDB" id="A0A6H1ZTD1"/>
<protein>
    <submittedName>
        <fullName evidence="1">Uncharacterized protein</fullName>
    </submittedName>
</protein>
<dbReference type="EMBL" id="MT144871">
    <property type="protein sequence ID" value="QJI00713.1"/>
    <property type="molecule type" value="Genomic_DNA"/>
</dbReference>
<evidence type="ECO:0000313" key="1">
    <source>
        <dbReference type="EMBL" id="QJA50460.1"/>
    </source>
</evidence>
<name>A0A6H1ZTD1_9ZZZZ</name>
<reference evidence="1" key="1">
    <citation type="submission" date="2020-03" db="EMBL/GenBank/DDBJ databases">
        <title>The deep terrestrial virosphere.</title>
        <authorList>
            <person name="Holmfeldt K."/>
            <person name="Nilsson E."/>
            <person name="Simone D."/>
            <person name="Lopez-Fernandez M."/>
            <person name="Wu X."/>
            <person name="de Brujin I."/>
            <person name="Lundin D."/>
            <person name="Andersson A."/>
            <person name="Bertilsson S."/>
            <person name="Dopson M."/>
        </authorList>
    </citation>
    <scope>NUCLEOTIDE SEQUENCE</scope>
    <source>
        <strain evidence="1">TM448A01781</strain>
        <strain evidence="2">TM448B02092</strain>
    </source>
</reference>